<proteinExistence type="predicted"/>
<dbReference type="OrthoDB" id="3482089at2"/>
<name>A0A399FYK3_9ACTN</name>
<gene>
    <name evidence="1" type="ORF">NI17_021380</name>
</gene>
<evidence type="ECO:0000313" key="2">
    <source>
        <dbReference type="Proteomes" id="UP000265719"/>
    </source>
</evidence>
<evidence type="ECO:0000313" key="1">
    <source>
        <dbReference type="EMBL" id="UOE19263.1"/>
    </source>
</evidence>
<dbReference type="EMBL" id="CP063196">
    <property type="protein sequence ID" value="UOE19263.1"/>
    <property type="molecule type" value="Genomic_DNA"/>
</dbReference>
<keyword evidence="2" id="KW-1185">Reference proteome</keyword>
<dbReference type="AlphaFoldDB" id="A0A399FYK3"/>
<dbReference type="RefSeq" id="WP_068690031.1">
    <property type="nucleotide sequence ID" value="NZ_CP063196.1"/>
</dbReference>
<organism evidence="1 2">
    <name type="scientific">Thermobifida halotolerans</name>
    <dbReference type="NCBI Taxonomy" id="483545"/>
    <lineage>
        <taxon>Bacteria</taxon>
        <taxon>Bacillati</taxon>
        <taxon>Actinomycetota</taxon>
        <taxon>Actinomycetes</taxon>
        <taxon>Streptosporangiales</taxon>
        <taxon>Nocardiopsidaceae</taxon>
        <taxon>Thermobifida</taxon>
    </lineage>
</organism>
<reference evidence="1" key="1">
    <citation type="submission" date="2020-10" db="EMBL/GenBank/DDBJ databases">
        <title>De novo genome project of the cellulose decomposer Thermobifida halotolerans type strain.</title>
        <authorList>
            <person name="Nagy I."/>
            <person name="Horvath B."/>
            <person name="Kukolya J."/>
            <person name="Nagy I."/>
            <person name="Orsini M."/>
        </authorList>
    </citation>
    <scope>NUCLEOTIDE SEQUENCE</scope>
    <source>
        <strain evidence="1">DSM 44931</strain>
    </source>
</reference>
<protein>
    <submittedName>
        <fullName evidence="1">Uncharacterized protein</fullName>
    </submittedName>
</protein>
<sequence>MDADPCSRLHDAVALAEIDLYTDVLAAVSDADAPLTPEELDRVLGLLPPEPANPPRLRVSCTRSARRGTSELSI</sequence>
<dbReference type="Proteomes" id="UP000265719">
    <property type="component" value="Chromosome"/>
</dbReference>
<dbReference type="KEGG" id="thao:NI17_021380"/>
<accession>A0A399FYK3</accession>